<name>A0A109JHL8_9BRAD</name>
<gene>
    <name evidence="2" type="ORF">AS156_16765</name>
</gene>
<sequence length="83" mass="9299">MADKKPLEISPEKRARIQRQQLAAEEGARALAEVQREAIAIRTNMERLRALREARDAEAAKHAETASTAAAPKTARRVKRIVR</sequence>
<proteinExistence type="predicted"/>
<evidence type="ECO:0000256" key="1">
    <source>
        <dbReference type="SAM" id="MobiDB-lite"/>
    </source>
</evidence>
<comment type="caution">
    <text evidence="2">The sequence shown here is derived from an EMBL/GenBank/DDBJ whole genome shotgun (WGS) entry which is preliminary data.</text>
</comment>
<protein>
    <submittedName>
        <fullName evidence="2">Uncharacterized protein</fullName>
    </submittedName>
</protein>
<dbReference type="RefSeq" id="WP_066512940.1">
    <property type="nucleotide sequence ID" value="NZ_LNCU01000104.1"/>
</dbReference>
<organism evidence="2 3">
    <name type="scientific">Bradyrhizobium macuxiense</name>
    <dbReference type="NCBI Taxonomy" id="1755647"/>
    <lineage>
        <taxon>Bacteria</taxon>
        <taxon>Pseudomonadati</taxon>
        <taxon>Pseudomonadota</taxon>
        <taxon>Alphaproteobacteria</taxon>
        <taxon>Hyphomicrobiales</taxon>
        <taxon>Nitrobacteraceae</taxon>
        <taxon>Bradyrhizobium</taxon>
    </lineage>
</organism>
<reference evidence="2 3" key="1">
    <citation type="submission" date="2015-11" db="EMBL/GenBank/DDBJ databases">
        <title>Draft Genome Sequence of the Strain BR 10303 (Bradyrhizobium sp.) isolated from nodules of Centrolobium paraense.</title>
        <authorList>
            <person name="Zelli J.E."/>
            <person name="Simoes-Araujo J.L."/>
            <person name="Barauna A.C."/>
            <person name="Silva K."/>
        </authorList>
    </citation>
    <scope>NUCLEOTIDE SEQUENCE [LARGE SCALE GENOMIC DNA]</scope>
    <source>
        <strain evidence="2 3">BR 10303</strain>
    </source>
</reference>
<dbReference type="Proteomes" id="UP000057737">
    <property type="component" value="Unassembled WGS sequence"/>
</dbReference>
<evidence type="ECO:0000313" key="2">
    <source>
        <dbReference type="EMBL" id="KWV48985.1"/>
    </source>
</evidence>
<feature type="region of interest" description="Disordered" evidence="1">
    <location>
        <begin position="60"/>
        <end position="83"/>
    </location>
</feature>
<dbReference type="AlphaFoldDB" id="A0A109JHL8"/>
<feature type="compositionally biased region" description="Basic residues" evidence="1">
    <location>
        <begin position="74"/>
        <end position="83"/>
    </location>
</feature>
<accession>A0A109JHL8</accession>
<dbReference type="EMBL" id="LNCU01000104">
    <property type="protein sequence ID" value="KWV48985.1"/>
    <property type="molecule type" value="Genomic_DNA"/>
</dbReference>
<evidence type="ECO:0000313" key="3">
    <source>
        <dbReference type="Proteomes" id="UP000057737"/>
    </source>
</evidence>
<keyword evidence="3" id="KW-1185">Reference proteome</keyword>